<feature type="region of interest" description="Disordered" evidence="1">
    <location>
        <begin position="154"/>
        <end position="175"/>
    </location>
</feature>
<evidence type="ECO:0000313" key="2">
    <source>
        <dbReference type="Proteomes" id="UP000504618"/>
    </source>
</evidence>
<reference evidence="3" key="1">
    <citation type="submission" date="2025-08" db="UniProtKB">
        <authorList>
            <consortium name="RefSeq"/>
        </authorList>
    </citation>
    <scope>IDENTIFICATION</scope>
    <source>
        <tissue evidence="3">Whole body</tissue>
    </source>
</reference>
<gene>
    <name evidence="3" type="primary">LOC112454482</name>
</gene>
<dbReference type="Proteomes" id="UP000504618">
    <property type="component" value="Unplaced"/>
</dbReference>
<organism evidence="2 3">
    <name type="scientific">Temnothorax curvispinosus</name>
    <dbReference type="NCBI Taxonomy" id="300111"/>
    <lineage>
        <taxon>Eukaryota</taxon>
        <taxon>Metazoa</taxon>
        <taxon>Ecdysozoa</taxon>
        <taxon>Arthropoda</taxon>
        <taxon>Hexapoda</taxon>
        <taxon>Insecta</taxon>
        <taxon>Pterygota</taxon>
        <taxon>Neoptera</taxon>
        <taxon>Endopterygota</taxon>
        <taxon>Hymenoptera</taxon>
        <taxon>Apocrita</taxon>
        <taxon>Aculeata</taxon>
        <taxon>Formicoidea</taxon>
        <taxon>Formicidae</taxon>
        <taxon>Myrmicinae</taxon>
        <taxon>Temnothorax</taxon>
    </lineage>
</organism>
<evidence type="ECO:0000313" key="3">
    <source>
        <dbReference type="RefSeq" id="XP_024871687.1"/>
    </source>
</evidence>
<dbReference type="AlphaFoldDB" id="A0A6J1PPN0"/>
<name>A0A6J1PPN0_9HYME</name>
<dbReference type="OrthoDB" id="7701126at2759"/>
<dbReference type="RefSeq" id="XP_024871687.1">
    <property type="nucleotide sequence ID" value="XM_025015919.1"/>
</dbReference>
<evidence type="ECO:0000256" key="1">
    <source>
        <dbReference type="SAM" id="MobiDB-lite"/>
    </source>
</evidence>
<feature type="non-terminal residue" evidence="3">
    <location>
        <position position="1"/>
    </location>
</feature>
<sequence>SENPFGAQLLSWKRYTSWSVVSINNFVTISDFYTSPGKGKVEIYPGTNFYFSEGIKANIMDKSKVLELVNHWPLLVQHALIEVYGKNLALFCAKGSKKDGRPGIDAHFYKALYYWACDWNGGKITEEKCIDNVNKAAYNERKVRNQAEKILKIPKKDAETHPKPGATDNQTKAIL</sequence>
<protein>
    <submittedName>
        <fullName evidence="3">Uncharacterized protein LOC112454482</fullName>
    </submittedName>
</protein>
<dbReference type="GeneID" id="112454482"/>
<keyword evidence="2" id="KW-1185">Reference proteome</keyword>
<feature type="non-terminal residue" evidence="3">
    <location>
        <position position="175"/>
    </location>
</feature>
<accession>A0A6J1PPN0</accession>
<proteinExistence type="predicted"/>